<evidence type="ECO:0000313" key="2">
    <source>
        <dbReference type="EMBL" id="KDO20944.1"/>
    </source>
</evidence>
<organism evidence="2 3">
    <name type="scientific">Saprolegnia parasitica (strain CBS 223.65)</name>
    <dbReference type="NCBI Taxonomy" id="695850"/>
    <lineage>
        <taxon>Eukaryota</taxon>
        <taxon>Sar</taxon>
        <taxon>Stramenopiles</taxon>
        <taxon>Oomycota</taxon>
        <taxon>Saprolegniomycetes</taxon>
        <taxon>Saprolegniales</taxon>
        <taxon>Saprolegniaceae</taxon>
        <taxon>Saprolegnia</taxon>
    </lineage>
</organism>
<reference evidence="2 3" key="1">
    <citation type="journal article" date="2013" name="PLoS Genet.">
        <title>Distinctive expansion of potential virulence genes in the genome of the oomycete fish pathogen Saprolegnia parasitica.</title>
        <authorList>
            <person name="Jiang R.H."/>
            <person name="de Bruijn I."/>
            <person name="Haas B.J."/>
            <person name="Belmonte R."/>
            <person name="Lobach L."/>
            <person name="Christie J."/>
            <person name="van den Ackerveken G."/>
            <person name="Bottin A."/>
            <person name="Bulone V."/>
            <person name="Diaz-Moreno S.M."/>
            <person name="Dumas B."/>
            <person name="Fan L."/>
            <person name="Gaulin E."/>
            <person name="Govers F."/>
            <person name="Grenville-Briggs L.J."/>
            <person name="Horner N.R."/>
            <person name="Levin J.Z."/>
            <person name="Mammella M."/>
            <person name="Meijer H.J."/>
            <person name="Morris P."/>
            <person name="Nusbaum C."/>
            <person name="Oome S."/>
            <person name="Phillips A.J."/>
            <person name="van Rooyen D."/>
            <person name="Rzeszutek E."/>
            <person name="Saraiva M."/>
            <person name="Secombes C.J."/>
            <person name="Seidl M.F."/>
            <person name="Snel B."/>
            <person name="Stassen J.H."/>
            <person name="Sykes S."/>
            <person name="Tripathy S."/>
            <person name="van den Berg H."/>
            <person name="Vega-Arreguin J.C."/>
            <person name="Wawra S."/>
            <person name="Young S.K."/>
            <person name="Zeng Q."/>
            <person name="Dieguez-Uribeondo J."/>
            <person name="Russ C."/>
            <person name="Tyler B.M."/>
            <person name="van West P."/>
        </authorList>
    </citation>
    <scope>NUCLEOTIDE SEQUENCE [LARGE SCALE GENOMIC DNA]</scope>
    <source>
        <strain evidence="2 3">CBS 223.65</strain>
    </source>
</reference>
<proteinExistence type="predicted"/>
<dbReference type="VEuPathDB" id="FungiDB:SPRG_14035"/>
<dbReference type="RefSeq" id="XP_012208336.1">
    <property type="nucleotide sequence ID" value="XM_012352946.1"/>
</dbReference>
<dbReference type="InterPro" id="IPR011021">
    <property type="entry name" value="Arrestin-like_N"/>
</dbReference>
<dbReference type="PANTHER" id="PTHR11188">
    <property type="entry name" value="ARRESTIN DOMAIN CONTAINING PROTEIN"/>
    <property type="match status" value="1"/>
</dbReference>
<dbReference type="InterPro" id="IPR014752">
    <property type="entry name" value="Arrestin-like_C"/>
</dbReference>
<name>A0A067BQZ3_SAPPC</name>
<dbReference type="OrthoDB" id="7785529at2759"/>
<accession>A0A067BQZ3</accession>
<dbReference type="Pfam" id="PF02752">
    <property type="entry name" value="Arrestin_C"/>
    <property type="match status" value="1"/>
</dbReference>
<dbReference type="AlphaFoldDB" id="A0A067BQZ3"/>
<dbReference type="GO" id="GO:0005737">
    <property type="term" value="C:cytoplasm"/>
    <property type="evidence" value="ECO:0007669"/>
    <property type="project" value="TreeGrafter"/>
</dbReference>
<sequence>MGFLGQLFGLGGKGSVLVTVDKPYYISGELITGSLHVDVLEPIECHEVVVLVKGKERVRWTEQHTVTRDGETHTETRTFSDGHEFFKSKLVLFNVQQHLAPGKYIYPFQYQLPTGLPGSFDNENHASVKGKIEYAIKGTLCINGVFTRDLKHRQRLVVYAQLTGVVVPVQAEKTQIIRFLCCFNKGQCDLRVAMDKNVYGPGEVPQIHCEIRNQSSRDVVAMRSELVRVVEVHADGRNRVLRKTICCATFPGVPAGQSLSQPQSFQLIGNGMYPSTRGQIVSARYCVEVTCDIQWCPDVELLLPIALGAPLLVPVGVTPTPLQ</sequence>
<keyword evidence="3" id="KW-1185">Reference proteome</keyword>
<dbReference type="OMA" id="EQVCGSM"/>
<dbReference type="EMBL" id="KK583299">
    <property type="protein sequence ID" value="KDO20944.1"/>
    <property type="molecule type" value="Genomic_DNA"/>
</dbReference>
<dbReference type="InterPro" id="IPR014756">
    <property type="entry name" value="Ig_E-set"/>
</dbReference>
<dbReference type="Proteomes" id="UP000030745">
    <property type="component" value="Unassembled WGS sequence"/>
</dbReference>
<dbReference type="Pfam" id="PF00339">
    <property type="entry name" value="Arrestin_N"/>
    <property type="match status" value="1"/>
</dbReference>
<evidence type="ECO:0000313" key="3">
    <source>
        <dbReference type="Proteomes" id="UP000030745"/>
    </source>
</evidence>
<dbReference type="InterPro" id="IPR050357">
    <property type="entry name" value="Arrestin_domain-protein"/>
</dbReference>
<dbReference type="GeneID" id="24135868"/>
<dbReference type="SMART" id="SM01017">
    <property type="entry name" value="Arrestin_C"/>
    <property type="match status" value="1"/>
</dbReference>
<dbReference type="PANTHER" id="PTHR11188:SF17">
    <property type="entry name" value="FI21816P1"/>
    <property type="match status" value="1"/>
</dbReference>
<evidence type="ECO:0000259" key="1">
    <source>
        <dbReference type="SMART" id="SM01017"/>
    </source>
</evidence>
<dbReference type="GO" id="GO:0015031">
    <property type="term" value="P:protein transport"/>
    <property type="evidence" value="ECO:0007669"/>
    <property type="project" value="TreeGrafter"/>
</dbReference>
<protein>
    <recommendedName>
        <fullName evidence="1">Arrestin C-terminal-like domain-containing protein</fullName>
    </recommendedName>
</protein>
<gene>
    <name evidence="2" type="ORF">SPRG_14035</name>
</gene>
<dbReference type="SUPFAM" id="SSF81296">
    <property type="entry name" value="E set domains"/>
    <property type="match status" value="2"/>
</dbReference>
<dbReference type="Gene3D" id="2.60.40.640">
    <property type="match status" value="2"/>
</dbReference>
<feature type="domain" description="Arrestin C-terminal-like" evidence="1">
    <location>
        <begin position="184"/>
        <end position="312"/>
    </location>
</feature>
<dbReference type="KEGG" id="spar:SPRG_14035"/>
<dbReference type="STRING" id="695850.A0A067BQZ3"/>
<dbReference type="InterPro" id="IPR011022">
    <property type="entry name" value="Arrestin_C-like"/>
</dbReference>